<dbReference type="PRINTS" id="PR00173">
    <property type="entry name" value="EDTRNSPORT"/>
</dbReference>
<evidence type="ECO:0000256" key="6">
    <source>
        <dbReference type="ARBA" id="ARBA00023136"/>
    </source>
</evidence>
<feature type="transmembrane region" description="Helical" evidence="8">
    <location>
        <begin position="245"/>
        <end position="262"/>
    </location>
</feature>
<dbReference type="InterPro" id="IPR018107">
    <property type="entry name" value="Na-dicarboxylate_symporter_CS"/>
</dbReference>
<proteinExistence type="inferred from homology"/>
<sequence length="548" mass="59357">MIDEAGFLASACGQSSGGLTRAKHPEMRSHGLLSALERVSKHLSRYLSQVRSWFRTPANIQILLIVTAIILAILIGGLVRHFVPNLTMRTAMLVGFPGELLMNMLKMLVIPLITSTLISGLATLDKKSCGKMGLCAVVYYVSTTLMAVILGIILVVSIRPGSSTIKVESESGKLEKAPRLGTLDAMLDLLRNMLPDNIVKSMTHQVATRIVNTTVIRNTSNLNQTDVQPETVEKVVLASVDSTNVLGLIVFSIAFGLCIGQIGERGKVVVDFFRAVEEVVMKLIYLIMWYAPLGIFFLVMGKILELPDLLGAIKGLGLFMATVTTGLLIHLFIVLTLIYLAMTRKNPYTLFGAMLPAFFTALGTASSSATLPITFRCLEERLKIDTRVTRFVLPIGATMNMDGTALYEAVASIFIAQVNDFNLDIGQLVTISVTATLAAIGAASVPGAGLVTMVLVLTSVGLPVNDISLVLAVDWLLDRFRTAVNVMGDSFGAGIVAHLCRKELAENPVKSESSVDPATAFEGVIYRLHSDMELKRYENSDEAETRNF</sequence>
<feature type="transmembrane region" description="Helical" evidence="8">
    <location>
        <begin position="428"/>
        <end position="448"/>
    </location>
</feature>
<dbReference type="Gene3D" id="1.10.3860.10">
    <property type="entry name" value="Sodium:dicarboxylate symporter"/>
    <property type="match status" value="1"/>
</dbReference>
<gene>
    <name evidence="9" type="ORF">CLF_103722</name>
</gene>
<feature type="transmembrane region" description="Helical" evidence="8">
    <location>
        <begin position="283"/>
        <end position="304"/>
    </location>
</feature>
<comment type="similarity">
    <text evidence="8">Belongs to the dicarboxylate/amino acid:cation symporter (DAACS) (TC 2.A.23) family.</text>
</comment>
<dbReference type="Proteomes" id="UP000008909">
    <property type="component" value="Unassembled WGS sequence"/>
</dbReference>
<protein>
    <recommendedName>
        <fullName evidence="8">Amino acid transporter</fullName>
    </recommendedName>
</protein>
<evidence type="ECO:0000313" key="10">
    <source>
        <dbReference type="Proteomes" id="UP000008909"/>
    </source>
</evidence>
<keyword evidence="4 8" id="KW-0769">Symport</keyword>
<feature type="transmembrane region" description="Helical" evidence="8">
    <location>
        <begin position="103"/>
        <end position="124"/>
    </location>
</feature>
<accession>H2KTI4</accession>
<dbReference type="GO" id="GO:0005886">
    <property type="term" value="C:plasma membrane"/>
    <property type="evidence" value="ECO:0007669"/>
    <property type="project" value="TreeGrafter"/>
</dbReference>
<dbReference type="PANTHER" id="PTHR11958">
    <property type="entry name" value="SODIUM/DICARBOXYLATE SYMPORTER-RELATED"/>
    <property type="match status" value="1"/>
</dbReference>
<feature type="transmembrane region" description="Helical" evidence="8">
    <location>
        <begin position="454"/>
        <end position="477"/>
    </location>
</feature>
<dbReference type="PROSITE" id="PS00714">
    <property type="entry name" value="NA_DICARBOXYL_SYMP_2"/>
    <property type="match status" value="1"/>
</dbReference>
<feature type="transmembrane region" description="Helical" evidence="8">
    <location>
        <begin position="348"/>
        <end position="371"/>
    </location>
</feature>
<feature type="transmembrane region" description="Helical" evidence="8">
    <location>
        <begin position="316"/>
        <end position="341"/>
    </location>
</feature>
<dbReference type="SUPFAM" id="SSF118215">
    <property type="entry name" value="Proton glutamate symport protein"/>
    <property type="match status" value="1"/>
</dbReference>
<keyword evidence="5 8" id="KW-1133">Transmembrane helix</keyword>
<dbReference type="AlphaFoldDB" id="H2KTI4"/>
<dbReference type="PROSITE" id="PS00713">
    <property type="entry name" value="NA_DICARBOXYL_SYMP_1"/>
    <property type="match status" value="1"/>
</dbReference>
<dbReference type="PANTHER" id="PTHR11958:SF99">
    <property type="entry name" value="SODIUM-DEPENDENT EXCITATORY AMINO ACID TRANSPORTER GLT-6-RELATED"/>
    <property type="match status" value="1"/>
</dbReference>
<dbReference type="EMBL" id="DF143900">
    <property type="protein sequence ID" value="GAA28700.2"/>
    <property type="molecule type" value="Genomic_DNA"/>
</dbReference>
<evidence type="ECO:0000256" key="4">
    <source>
        <dbReference type="ARBA" id="ARBA00022847"/>
    </source>
</evidence>
<evidence type="ECO:0000256" key="2">
    <source>
        <dbReference type="ARBA" id="ARBA00022448"/>
    </source>
</evidence>
<dbReference type="InterPro" id="IPR036458">
    <property type="entry name" value="Na:dicarbo_symporter_sf"/>
</dbReference>
<keyword evidence="2 8" id="KW-0813">Transport</keyword>
<dbReference type="GO" id="GO:0015175">
    <property type="term" value="F:neutral L-amino acid transmembrane transporter activity"/>
    <property type="evidence" value="ECO:0007669"/>
    <property type="project" value="TreeGrafter"/>
</dbReference>
<dbReference type="InterPro" id="IPR001991">
    <property type="entry name" value="Na-dicarboxylate_symporter"/>
</dbReference>
<keyword evidence="3 8" id="KW-0812">Transmembrane</keyword>
<dbReference type="InterPro" id="IPR050746">
    <property type="entry name" value="DAACS"/>
</dbReference>
<feature type="transmembrane region" description="Helical" evidence="8">
    <location>
        <begin position="62"/>
        <end position="83"/>
    </location>
</feature>
<feature type="transmembrane region" description="Helical" evidence="8">
    <location>
        <begin position="391"/>
        <end position="416"/>
    </location>
</feature>
<organism evidence="9 10">
    <name type="scientific">Clonorchis sinensis</name>
    <name type="common">Chinese liver fluke</name>
    <dbReference type="NCBI Taxonomy" id="79923"/>
    <lineage>
        <taxon>Eukaryota</taxon>
        <taxon>Metazoa</taxon>
        <taxon>Spiralia</taxon>
        <taxon>Lophotrochozoa</taxon>
        <taxon>Platyhelminthes</taxon>
        <taxon>Trematoda</taxon>
        <taxon>Digenea</taxon>
        <taxon>Opisthorchiida</taxon>
        <taxon>Opisthorchiata</taxon>
        <taxon>Opisthorchiidae</taxon>
        <taxon>Clonorchis</taxon>
    </lineage>
</organism>
<name>H2KTI4_CLOSI</name>
<evidence type="ECO:0000256" key="1">
    <source>
        <dbReference type="ARBA" id="ARBA00004141"/>
    </source>
</evidence>
<dbReference type="GO" id="GO:0005313">
    <property type="term" value="F:L-glutamate transmembrane transporter activity"/>
    <property type="evidence" value="ECO:0007669"/>
    <property type="project" value="TreeGrafter"/>
</dbReference>
<evidence type="ECO:0000256" key="7">
    <source>
        <dbReference type="ARBA" id="ARBA00023180"/>
    </source>
</evidence>
<evidence type="ECO:0000313" key="9">
    <source>
        <dbReference type="EMBL" id="GAA28700.2"/>
    </source>
</evidence>
<comment type="subcellular location">
    <subcellularLocation>
        <location evidence="1 8">Membrane</location>
        <topology evidence="1 8">Multi-pass membrane protein</topology>
    </subcellularLocation>
</comment>
<evidence type="ECO:0000256" key="8">
    <source>
        <dbReference type="RuleBase" id="RU361216"/>
    </source>
</evidence>
<keyword evidence="7" id="KW-0325">Glycoprotein</keyword>
<reference evidence="9" key="1">
    <citation type="journal article" date="2011" name="Genome Biol.">
        <title>The draft genome of the carcinogenic human liver fluke Clonorchis sinensis.</title>
        <authorList>
            <person name="Wang X."/>
            <person name="Chen W."/>
            <person name="Huang Y."/>
            <person name="Sun J."/>
            <person name="Men J."/>
            <person name="Liu H."/>
            <person name="Luo F."/>
            <person name="Guo L."/>
            <person name="Lv X."/>
            <person name="Deng C."/>
            <person name="Zhou C."/>
            <person name="Fan Y."/>
            <person name="Li X."/>
            <person name="Huang L."/>
            <person name="Hu Y."/>
            <person name="Liang C."/>
            <person name="Hu X."/>
            <person name="Xu J."/>
            <person name="Yu X."/>
        </authorList>
    </citation>
    <scope>NUCLEOTIDE SEQUENCE [LARGE SCALE GENOMIC DNA]</scope>
    <source>
        <strain evidence="9">Henan</strain>
    </source>
</reference>
<feature type="transmembrane region" description="Helical" evidence="8">
    <location>
        <begin position="136"/>
        <end position="158"/>
    </location>
</feature>
<dbReference type="GO" id="GO:0015501">
    <property type="term" value="F:glutamate:sodium symporter activity"/>
    <property type="evidence" value="ECO:0007669"/>
    <property type="project" value="TreeGrafter"/>
</dbReference>
<evidence type="ECO:0000256" key="3">
    <source>
        <dbReference type="ARBA" id="ARBA00022692"/>
    </source>
</evidence>
<keyword evidence="6 8" id="KW-0472">Membrane</keyword>
<evidence type="ECO:0000256" key="5">
    <source>
        <dbReference type="ARBA" id="ARBA00022989"/>
    </source>
</evidence>
<dbReference type="Pfam" id="PF00375">
    <property type="entry name" value="SDF"/>
    <property type="match status" value="1"/>
</dbReference>
<keyword evidence="10" id="KW-1185">Reference proteome</keyword>